<evidence type="ECO:0000256" key="1">
    <source>
        <dbReference type="ARBA" id="ARBA00008668"/>
    </source>
</evidence>
<evidence type="ECO:0000256" key="6">
    <source>
        <dbReference type="SAM" id="Phobius"/>
    </source>
</evidence>
<feature type="transmembrane region" description="Helical" evidence="6">
    <location>
        <begin position="28"/>
        <end position="48"/>
    </location>
</feature>
<accession>A0AAV6WUY1</accession>
<keyword evidence="4" id="KW-0325">Glycoprotein</keyword>
<dbReference type="PANTHER" id="PTHR22835">
    <property type="entry name" value="ZINC FINGER FYVE DOMAIN CONTAINING PROTEIN"/>
    <property type="match status" value="1"/>
</dbReference>
<dbReference type="CDD" id="cd01837">
    <property type="entry name" value="SGNH_plant_lipase_like"/>
    <property type="match status" value="1"/>
</dbReference>
<feature type="coiled-coil region" evidence="5">
    <location>
        <begin position="262"/>
        <end position="289"/>
    </location>
</feature>
<evidence type="ECO:0000313" key="7">
    <source>
        <dbReference type="EMBL" id="KAG8374801.1"/>
    </source>
</evidence>
<dbReference type="EMBL" id="WHWC01000010">
    <property type="protein sequence ID" value="KAG8374801.1"/>
    <property type="molecule type" value="Genomic_DNA"/>
</dbReference>
<keyword evidence="6" id="KW-0472">Membrane</keyword>
<keyword evidence="6" id="KW-1133">Transmembrane helix</keyword>
<evidence type="ECO:0000256" key="3">
    <source>
        <dbReference type="ARBA" id="ARBA00022801"/>
    </source>
</evidence>
<reference evidence="7" key="1">
    <citation type="submission" date="2019-10" db="EMBL/GenBank/DDBJ databases">
        <authorList>
            <person name="Zhang R."/>
            <person name="Pan Y."/>
            <person name="Wang J."/>
            <person name="Ma R."/>
            <person name="Yu S."/>
        </authorList>
    </citation>
    <scope>NUCLEOTIDE SEQUENCE</scope>
    <source>
        <strain evidence="7">LA-IB0</strain>
        <tissue evidence="7">Leaf</tissue>
    </source>
</reference>
<keyword evidence="3" id="KW-0378">Hydrolase</keyword>
<proteinExistence type="inferred from homology"/>
<dbReference type="Gene3D" id="3.40.50.1110">
    <property type="entry name" value="SGNH hydrolase"/>
    <property type="match status" value="1"/>
</dbReference>
<name>A0AAV6WUY1_9LAMI</name>
<evidence type="ECO:0000256" key="5">
    <source>
        <dbReference type="SAM" id="Coils"/>
    </source>
</evidence>
<dbReference type="InterPro" id="IPR035669">
    <property type="entry name" value="SGNH_plant_lipase-like"/>
</dbReference>
<sequence>MLSALLFAQIFASESINMHKYEKVSSLGFLAIIFQAFIIIISDLPWVVSRSNSGCSNPVIFNFGDSNSDTGGLTAGLGLEAGYPYGRAFFNPPSGRASDGRLVIDFLCEYLNTHYLSPYLDSLRPNFTNGVNYAICGAATLPRYLPFNLNIQILQFKHFHLAALRPKGFKNLVGEEDFKNALYTFDIGQNDLSGSFRSLSYAQVIDKIPSFISEIRDAIWEIYLLGGRNFWVHNTGPLGCLPKELAFRNNVNVGEYDAYGCIKTLNEAAKTFNNQLNDLCQQLRSQMENPTILYVDVYSIKYDLIANATSYGFKNPLMACCGYGGAPYNYNPEFKLTCLGSDYTVCKEETPYINWDGTHYTEAANAIIASKILSTHYSTPPFQFDFFCNPVEISTS</sequence>
<dbReference type="InterPro" id="IPR036514">
    <property type="entry name" value="SGNH_hydro_sf"/>
</dbReference>
<evidence type="ECO:0000256" key="4">
    <source>
        <dbReference type="ARBA" id="ARBA00023180"/>
    </source>
</evidence>
<keyword evidence="2" id="KW-0732">Signal</keyword>
<protein>
    <submittedName>
        <fullName evidence="7">Uncharacterized protein</fullName>
    </submittedName>
</protein>
<dbReference type="Pfam" id="PF00657">
    <property type="entry name" value="Lipase_GDSL"/>
    <property type="match status" value="1"/>
</dbReference>
<comment type="caution">
    <text evidence="7">The sequence shown here is derived from an EMBL/GenBank/DDBJ whole genome shotgun (WGS) entry which is preliminary data.</text>
</comment>
<evidence type="ECO:0000313" key="8">
    <source>
        <dbReference type="Proteomes" id="UP000826271"/>
    </source>
</evidence>
<keyword evidence="8" id="KW-1185">Reference proteome</keyword>
<dbReference type="PANTHER" id="PTHR22835:SF158">
    <property type="entry name" value="GDSL ESTERASE_LIPASE LIP-4-LIKE ISOFORM X1"/>
    <property type="match status" value="1"/>
</dbReference>
<dbReference type="SUPFAM" id="SSF52266">
    <property type="entry name" value="SGNH hydrolase"/>
    <property type="match status" value="1"/>
</dbReference>
<evidence type="ECO:0000256" key="2">
    <source>
        <dbReference type="ARBA" id="ARBA00022729"/>
    </source>
</evidence>
<comment type="similarity">
    <text evidence="1">Belongs to the 'GDSL' lipolytic enzyme family.</text>
</comment>
<keyword evidence="5" id="KW-0175">Coiled coil</keyword>
<dbReference type="AlphaFoldDB" id="A0AAV6WUY1"/>
<dbReference type="Proteomes" id="UP000826271">
    <property type="component" value="Unassembled WGS sequence"/>
</dbReference>
<gene>
    <name evidence="7" type="ORF">BUALT_Bualt10G0033400</name>
</gene>
<keyword evidence="6" id="KW-0812">Transmembrane</keyword>
<organism evidence="7 8">
    <name type="scientific">Buddleja alternifolia</name>
    <dbReference type="NCBI Taxonomy" id="168488"/>
    <lineage>
        <taxon>Eukaryota</taxon>
        <taxon>Viridiplantae</taxon>
        <taxon>Streptophyta</taxon>
        <taxon>Embryophyta</taxon>
        <taxon>Tracheophyta</taxon>
        <taxon>Spermatophyta</taxon>
        <taxon>Magnoliopsida</taxon>
        <taxon>eudicotyledons</taxon>
        <taxon>Gunneridae</taxon>
        <taxon>Pentapetalae</taxon>
        <taxon>asterids</taxon>
        <taxon>lamiids</taxon>
        <taxon>Lamiales</taxon>
        <taxon>Scrophulariaceae</taxon>
        <taxon>Buddlejeae</taxon>
        <taxon>Buddleja</taxon>
    </lineage>
</organism>
<dbReference type="GO" id="GO:0016788">
    <property type="term" value="F:hydrolase activity, acting on ester bonds"/>
    <property type="evidence" value="ECO:0007669"/>
    <property type="project" value="InterPro"/>
</dbReference>
<dbReference type="InterPro" id="IPR001087">
    <property type="entry name" value="GDSL"/>
</dbReference>